<dbReference type="RefSeq" id="XP_646569.1">
    <property type="nucleotide sequence ID" value="XM_641477.1"/>
</dbReference>
<dbReference type="EMBL" id="AAFI02000005">
    <property type="protein sequence ID" value="EAL72417.1"/>
    <property type="molecule type" value="Genomic_DNA"/>
</dbReference>
<comment type="caution">
    <text evidence="2">The sequence shown here is derived from an EMBL/GenBank/DDBJ whole genome shotgun (WGS) entry which is preliminary data.</text>
</comment>
<dbReference type="GO" id="GO:0030833">
    <property type="term" value="P:regulation of actin filament polymerization"/>
    <property type="evidence" value="ECO:0000318"/>
    <property type="project" value="GO_Central"/>
</dbReference>
<dbReference type="SUPFAM" id="SSF55753">
    <property type="entry name" value="Actin depolymerizing proteins"/>
    <property type="match status" value="1"/>
</dbReference>
<dbReference type="InterPro" id="IPR029006">
    <property type="entry name" value="ADF-H/Gelsolin-like_dom_sf"/>
</dbReference>
<dbReference type="eggNOG" id="ENOG502SWAN">
    <property type="taxonomic scope" value="Eukaryota"/>
</dbReference>
<organism evidence="2 3">
    <name type="scientific">Dictyostelium discoideum</name>
    <name type="common">Social amoeba</name>
    <dbReference type="NCBI Taxonomy" id="44689"/>
    <lineage>
        <taxon>Eukaryota</taxon>
        <taxon>Amoebozoa</taxon>
        <taxon>Evosea</taxon>
        <taxon>Eumycetozoa</taxon>
        <taxon>Dictyostelia</taxon>
        <taxon>Dictyosteliales</taxon>
        <taxon>Dictyosteliaceae</taxon>
        <taxon>Dictyostelium</taxon>
    </lineage>
</organism>
<accession>Q55CB2</accession>
<dbReference type="AlphaFoldDB" id="Q55CB2"/>
<dbReference type="VEuPathDB" id="AmoebaDB:DDB_G0270134"/>
<dbReference type="InParanoid" id="Q55CB2"/>
<dbReference type="CDD" id="cd11282">
    <property type="entry name" value="ADF_coactosin_like"/>
    <property type="match status" value="1"/>
</dbReference>
<dbReference type="SMR" id="Q55CB2"/>
<dbReference type="Pfam" id="PF00241">
    <property type="entry name" value="Cofilin_ADF"/>
    <property type="match status" value="1"/>
</dbReference>
<dbReference type="GO" id="GO:0051015">
    <property type="term" value="F:actin filament binding"/>
    <property type="evidence" value="ECO:0000318"/>
    <property type="project" value="GO_Central"/>
</dbReference>
<dbReference type="GO" id="GO:0030427">
    <property type="term" value="C:site of polarized growth"/>
    <property type="evidence" value="ECO:0000318"/>
    <property type="project" value="GO_Central"/>
</dbReference>
<dbReference type="PROSITE" id="PS51263">
    <property type="entry name" value="ADF_H"/>
    <property type="match status" value="1"/>
</dbReference>
<dbReference type="InterPro" id="IPR002108">
    <property type="entry name" value="ADF-H"/>
</dbReference>
<evidence type="ECO:0000259" key="1">
    <source>
        <dbReference type="PROSITE" id="PS51263"/>
    </source>
</evidence>
<dbReference type="dictyBase" id="DDB_G0270134"/>
<sequence length="152" mass="16693">MVSLSNQQELNNALEKYNGSENGHWVLLTYKTPTQLQFKTSGDGLQSLGAVLQDNEVAYYKIRLEYNSNDAGFKDGVIGNKANTKDIFVAWTGPSVGIIEKGKKKSHVGDAKAFFQPFHSELTQTSKDPKGNFTEAILKDRSGPLSGSHIID</sequence>
<protein>
    <recommendedName>
        <fullName evidence="1">ADF-H domain-containing protein</fullName>
    </recommendedName>
</protein>
<dbReference type="KEGG" id="ddi:DDB_G0270134"/>
<dbReference type="GO" id="GO:0030864">
    <property type="term" value="C:cortical actin cytoskeleton"/>
    <property type="evidence" value="ECO:0000318"/>
    <property type="project" value="GO_Central"/>
</dbReference>
<gene>
    <name evidence="2" type="ORF">DDB_G0270134</name>
</gene>
<dbReference type="PaxDb" id="44689-DDB0190831"/>
<evidence type="ECO:0000313" key="3">
    <source>
        <dbReference type="Proteomes" id="UP000002195"/>
    </source>
</evidence>
<dbReference type="FunCoup" id="Q55CB2">
    <property type="interactions" value="12"/>
</dbReference>
<dbReference type="HOGENOM" id="CLU_1725714_0_0_1"/>
<dbReference type="PANTHER" id="PTHR10829:SF20">
    <property type="entry name" value="ADF-H DOMAIN-CONTAINING PROTEIN"/>
    <property type="match status" value="1"/>
</dbReference>
<evidence type="ECO:0000313" key="2">
    <source>
        <dbReference type="EMBL" id="EAL72417.1"/>
    </source>
</evidence>
<dbReference type="PANTHER" id="PTHR10829">
    <property type="entry name" value="CORTACTIN AND DREBRIN"/>
    <property type="match status" value="1"/>
</dbReference>
<dbReference type="PhylomeDB" id="Q55CB2"/>
<dbReference type="Gene3D" id="3.40.20.10">
    <property type="entry name" value="Severin"/>
    <property type="match status" value="1"/>
</dbReference>
<dbReference type="FunFam" id="3.40.20.10:FF:000092">
    <property type="entry name" value="Uncharacterized protein"/>
    <property type="match status" value="1"/>
</dbReference>
<keyword evidence="3" id="KW-1185">Reference proteome</keyword>
<dbReference type="GeneID" id="8617537"/>
<dbReference type="Proteomes" id="UP000002195">
    <property type="component" value="Unassembled WGS sequence"/>
</dbReference>
<proteinExistence type="predicted"/>
<dbReference type="OMA" id="WTGPKVG"/>
<dbReference type="Reactome" id="R-DDI-6798695">
    <property type="pathway name" value="Neutrophil degranulation"/>
</dbReference>
<reference evidence="2 3" key="1">
    <citation type="journal article" date="2005" name="Nature">
        <title>The genome of the social amoeba Dictyostelium discoideum.</title>
        <authorList>
            <consortium name="The Dictyostelium discoideum Sequencing Consortium"/>
            <person name="Eichinger L."/>
            <person name="Pachebat J.A."/>
            <person name="Glockner G."/>
            <person name="Rajandream M.A."/>
            <person name="Sucgang R."/>
            <person name="Berriman M."/>
            <person name="Song J."/>
            <person name="Olsen R."/>
            <person name="Szafranski K."/>
            <person name="Xu Q."/>
            <person name="Tunggal B."/>
            <person name="Kummerfeld S."/>
            <person name="Madera M."/>
            <person name="Konfortov B.A."/>
            <person name="Rivero F."/>
            <person name="Bankier A.T."/>
            <person name="Lehmann R."/>
            <person name="Hamlin N."/>
            <person name="Davies R."/>
            <person name="Gaudet P."/>
            <person name="Fey P."/>
            <person name="Pilcher K."/>
            <person name="Chen G."/>
            <person name="Saunders D."/>
            <person name="Sodergren E."/>
            <person name="Davis P."/>
            <person name="Kerhornou A."/>
            <person name="Nie X."/>
            <person name="Hall N."/>
            <person name="Anjard C."/>
            <person name="Hemphill L."/>
            <person name="Bason N."/>
            <person name="Farbrother P."/>
            <person name="Desany B."/>
            <person name="Just E."/>
            <person name="Morio T."/>
            <person name="Rost R."/>
            <person name="Churcher C."/>
            <person name="Cooper J."/>
            <person name="Haydock S."/>
            <person name="van Driessche N."/>
            <person name="Cronin A."/>
            <person name="Goodhead I."/>
            <person name="Muzny D."/>
            <person name="Mourier T."/>
            <person name="Pain A."/>
            <person name="Lu M."/>
            <person name="Harper D."/>
            <person name="Lindsay R."/>
            <person name="Hauser H."/>
            <person name="James K."/>
            <person name="Quiles M."/>
            <person name="Madan Babu M."/>
            <person name="Saito T."/>
            <person name="Buchrieser C."/>
            <person name="Wardroper A."/>
            <person name="Felder M."/>
            <person name="Thangavelu M."/>
            <person name="Johnson D."/>
            <person name="Knights A."/>
            <person name="Loulseged H."/>
            <person name="Mungall K."/>
            <person name="Oliver K."/>
            <person name="Price C."/>
            <person name="Quail M.A."/>
            <person name="Urushihara H."/>
            <person name="Hernandez J."/>
            <person name="Rabbinowitsch E."/>
            <person name="Steffen D."/>
            <person name="Sanders M."/>
            <person name="Ma J."/>
            <person name="Kohara Y."/>
            <person name="Sharp S."/>
            <person name="Simmonds M."/>
            <person name="Spiegler S."/>
            <person name="Tivey A."/>
            <person name="Sugano S."/>
            <person name="White B."/>
            <person name="Walker D."/>
            <person name="Woodward J."/>
            <person name="Winckler T."/>
            <person name="Tanaka Y."/>
            <person name="Shaulsky G."/>
            <person name="Schleicher M."/>
            <person name="Weinstock G."/>
            <person name="Rosenthal A."/>
            <person name="Cox E.C."/>
            <person name="Chisholm R.L."/>
            <person name="Gibbs R."/>
            <person name="Loomis W.F."/>
            <person name="Platzer M."/>
            <person name="Kay R.R."/>
            <person name="Williams J."/>
            <person name="Dear P.H."/>
            <person name="Noegel A.A."/>
            <person name="Barrell B."/>
            <person name="Kuspa A."/>
        </authorList>
    </citation>
    <scope>NUCLEOTIDE SEQUENCE [LARGE SCALE GENOMIC DNA]</scope>
    <source>
        <strain evidence="2 3">AX4</strain>
    </source>
</reference>
<feature type="domain" description="ADF-H" evidence="1">
    <location>
        <begin position="1"/>
        <end position="143"/>
    </location>
</feature>
<name>Q55CB2_DICDI</name>